<comment type="caution">
    <text evidence="3">The sequence shown here is derived from an EMBL/GenBank/DDBJ whole genome shotgun (WGS) entry which is preliminary data.</text>
</comment>
<evidence type="ECO:0000259" key="2">
    <source>
        <dbReference type="Pfam" id="PF20469"/>
    </source>
</evidence>
<proteinExistence type="predicted"/>
<dbReference type="Pfam" id="PF20469">
    <property type="entry name" value="OLD-like_TOPRIM"/>
    <property type="match status" value="1"/>
</dbReference>
<dbReference type="Proteomes" id="UP000293347">
    <property type="component" value="Unassembled WGS sequence"/>
</dbReference>
<dbReference type="RefSeq" id="WP_131593595.1">
    <property type="nucleotide sequence ID" value="NZ_SJSL01000001.1"/>
</dbReference>
<dbReference type="OrthoDB" id="9792800at2"/>
<evidence type="ECO:0000313" key="3">
    <source>
        <dbReference type="EMBL" id="TCD03208.1"/>
    </source>
</evidence>
<dbReference type="InterPro" id="IPR051396">
    <property type="entry name" value="Bact_Antivir_Def_Nuclease"/>
</dbReference>
<keyword evidence="3" id="KW-0540">Nuclease</keyword>
<dbReference type="EMBL" id="SJSL01000001">
    <property type="protein sequence ID" value="TCD03208.1"/>
    <property type="molecule type" value="Genomic_DNA"/>
</dbReference>
<organism evidence="3 4">
    <name type="scientific">Pedobacter psychroterrae</name>
    <dbReference type="NCBI Taxonomy" id="2530453"/>
    <lineage>
        <taxon>Bacteria</taxon>
        <taxon>Pseudomonadati</taxon>
        <taxon>Bacteroidota</taxon>
        <taxon>Sphingobacteriia</taxon>
        <taxon>Sphingobacteriales</taxon>
        <taxon>Sphingobacteriaceae</taxon>
        <taxon>Pedobacter</taxon>
    </lineage>
</organism>
<dbReference type="AlphaFoldDB" id="A0A4R0NSX8"/>
<sequence length="744" mass="84686">MILKRVKVKNYRLLKDFEMDLEHNLSLVIGKNNCGKTSLLSILEKTIGDRSTRNAFSFDDFNIEFKDDLKKMLEANVGEIDFPFMGLSLKLFISYDESDDLSNISKIMMDLDPDNKTVVLAFEYRMTYEQYLQLKSDFAAYKAKHLARLKGKQAANEPAPVPTKSGLTDLFTEFANSFGEGTSDSDSAQAADEDVSPSSEAKILDVCHYLNKHFKGYFTLFEKALEYNIDDPLHPFENDKNFIDLGKQKEKVNISKIINFKFIRAKREVSNKEPDKSLSSLSSRIYKKTEANEQELEAIEDFKDALTDTDLQLDGIYAKLFETVIGKVAQFGGITRGDSIIEIISTLQHRELLEGNTTVMYRHNEKDRLPEHYNGLGYMNLISMIFEIEILLQEFKKEKFEVPADINLLFIEEPEAHTHPQMQYVFIKNIKVLLANGIQRADGENRKLQTIISTHSSHIVSESEFDDIKYFKRVGKVVVAKNLKDLMKEYAVGTKQYEFLKQYLTISRAELFFADKAILIEGDTERILLPTMMKKLDVEYERQCKQDGVAPDQLALLSQNISIVEVGAHSQIFEKFIDFLGIKSLIITDLDSVDTDGAACEVAAGIDYSNEALNFFLGGQTFVALRTLDHANKILKKASTWAVAADGDLCLAYQTEENSYHARSFEDAFIHLNRKFVADHKSLFKAIQNAALLDNAANNAYVLADRCIKKKTHFALDILYYSDAGFTNWDIPAYIKEGLLWLKK</sequence>
<feature type="domain" description="OLD protein-like TOPRIM" evidence="2">
    <location>
        <begin position="512"/>
        <end position="591"/>
    </location>
</feature>
<dbReference type="Gene3D" id="3.40.50.300">
    <property type="entry name" value="P-loop containing nucleotide triphosphate hydrolases"/>
    <property type="match status" value="1"/>
</dbReference>
<reference evidence="3 4" key="1">
    <citation type="submission" date="2019-02" db="EMBL/GenBank/DDBJ databases">
        <title>Pedobacter sp. RP-1-14 sp. nov., isolated from Arctic soil.</title>
        <authorList>
            <person name="Dahal R.H."/>
        </authorList>
    </citation>
    <scope>NUCLEOTIDE SEQUENCE [LARGE SCALE GENOMIC DNA]</scope>
    <source>
        <strain evidence="3 4">RP-1-14</strain>
    </source>
</reference>
<dbReference type="CDD" id="cd01026">
    <property type="entry name" value="TOPRIM_OLD"/>
    <property type="match status" value="1"/>
</dbReference>
<evidence type="ECO:0000313" key="4">
    <source>
        <dbReference type="Proteomes" id="UP000293347"/>
    </source>
</evidence>
<protein>
    <submittedName>
        <fullName evidence="3">ATP-dependent endonuclease</fullName>
    </submittedName>
</protein>
<dbReference type="GO" id="GO:0004519">
    <property type="term" value="F:endonuclease activity"/>
    <property type="evidence" value="ECO:0007669"/>
    <property type="project" value="UniProtKB-KW"/>
</dbReference>
<feature type="domain" description="Endonuclease GajA/Old nuclease/RecF-like AAA" evidence="1">
    <location>
        <begin position="1"/>
        <end position="460"/>
    </location>
</feature>
<gene>
    <name evidence="3" type="ORF">EZ437_04340</name>
</gene>
<dbReference type="Pfam" id="PF13175">
    <property type="entry name" value="AAA_15"/>
    <property type="match status" value="1"/>
</dbReference>
<evidence type="ECO:0000259" key="1">
    <source>
        <dbReference type="Pfam" id="PF13175"/>
    </source>
</evidence>
<dbReference type="InterPro" id="IPR027417">
    <property type="entry name" value="P-loop_NTPase"/>
</dbReference>
<dbReference type="PANTHER" id="PTHR43581:SF4">
    <property type="entry name" value="ATP_GTP PHOSPHATASE"/>
    <property type="match status" value="1"/>
</dbReference>
<dbReference type="InterPro" id="IPR034139">
    <property type="entry name" value="TOPRIM_OLD"/>
</dbReference>
<accession>A0A4R0NSX8</accession>
<keyword evidence="3" id="KW-0255">Endonuclease</keyword>
<dbReference type="PANTHER" id="PTHR43581">
    <property type="entry name" value="ATP/GTP PHOSPHATASE"/>
    <property type="match status" value="1"/>
</dbReference>
<keyword evidence="3" id="KW-0378">Hydrolase</keyword>
<dbReference type="SUPFAM" id="SSF52540">
    <property type="entry name" value="P-loop containing nucleoside triphosphate hydrolases"/>
    <property type="match status" value="1"/>
</dbReference>
<keyword evidence="4" id="KW-1185">Reference proteome</keyword>
<dbReference type="InterPro" id="IPR041685">
    <property type="entry name" value="AAA_GajA/Old/RecF-like"/>
</dbReference>
<name>A0A4R0NSX8_9SPHI</name>